<dbReference type="HOGENOM" id="CLU_058995_0_0_3"/>
<name>K9WC57_9CYAN</name>
<evidence type="ECO:0008006" key="3">
    <source>
        <dbReference type="Google" id="ProtNLM"/>
    </source>
</evidence>
<dbReference type="RefSeq" id="WP_015181505.1">
    <property type="nucleotide sequence ID" value="NC_019738.1"/>
</dbReference>
<dbReference type="AlphaFoldDB" id="K9WC57"/>
<proteinExistence type="predicted"/>
<organism evidence="1 2">
    <name type="scientific">Allocoleopsis franciscana PCC 7113</name>
    <dbReference type="NCBI Taxonomy" id="1173027"/>
    <lineage>
        <taxon>Bacteria</taxon>
        <taxon>Bacillati</taxon>
        <taxon>Cyanobacteriota</taxon>
        <taxon>Cyanophyceae</taxon>
        <taxon>Coleofasciculales</taxon>
        <taxon>Coleofasciculaceae</taxon>
        <taxon>Allocoleopsis</taxon>
        <taxon>Allocoleopsis franciscana</taxon>
    </lineage>
</organism>
<dbReference type="InterPro" id="IPR009050">
    <property type="entry name" value="Globin-like_sf"/>
</dbReference>
<dbReference type="PATRIC" id="fig|1173027.3.peg.1638"/>
<evidence type="ECO:0000313" key="1">
    <source>
        <dbReference type="EMBL" id="AFZ17349.1"/>
    </source>
</evidence>
<dbReference type="KEGG" id="mic:Mic7113_1473"/>
<keyword evidence="2" id="KW-1185">Reference proteome</keyword>
<protein>
    <recommendedName>
        <fullName evidence="3">Phycobilisome protein</fullName>
    </recommendedName>
</protein>
<dbReference type="STRING" id="1173027.Mic7113_1473"/>
<sequence length="359" mass="41602">MGDITPNLRRQGWNMMENTSATSLAKQWAKKYLQKLIDPEQSWETSTQEMPLSSLYGDAKQTTTAERRSLIAQQLLQSIRSINLKAWAKTETLLSQEVKRHGINYKLIDPYEIARDAYHIYEQALSAYAEQLTPQRLCVFISPDVGSIREKYTAIDPRVIGFVSMQFHYCGQLFLEPLAPPDQEILGDYFKVIDDHLYIPLQRFYDISAHYDYNSPILESIRQLIPPSSEIARKIASRIIELYPNYSCHTGSLSDSAVMVSSIRDVEMFQVYLWICVLENSIAAIQQELFPLCVMLYPPLKVRWELVRQMLHLLGNELQTRLTPQQQSLFMPYFQSLWELFSPEVFPETLEDETPDKLA</sequence>
<dbReference type="eggNOG" id="ENOG502Z8ZY">
    <property type="taxonomic scope" value="Bacteria"/>
</dbReference>
<evidence type="ECO:0000313" key="2">
    <source>
        <dbReference type="Proteomes" id="UP000010471"/>
    </source>
</evidence>
<dbReference type="Proteomes" id="UP000010471">
    <property type="component" value="Chromosome"/>
</dbReference>
<reference evidence="1 2" key="1">
    <citation type="submission" date="2012-06" db="EMBL/GenBank/DDBJ databases">
        <title>Finished chromosome of genome of Microcoleus sp. PCC 7113.</title>
        <authorList>
            <consortium name="US DOE Joint Genome Institute"/>
            <person name="Gugger M."/>
            <person name="Coursin T."/>
            <person name="Rippka R."/>
            <person name="Tandeau De Marsac N."/>
            <person name="Huntemann M."/>
            <person name="Wei C.-L."/>
            <person name="Han J."/>
            <person name="Detter J.C."/>
            <person name="Han C."/>
            <person name="Tapia R."/>
            <person name="Chen A."/>
            <person name="Kyrpides N."/>
            <person name="Mavromatis K."/>
            <person name="Markowitz V."/>
            <person name="Szeto E."/>
            <person name="Ivanova N."/>
            <person name="Pagani I."/>
            <person name="Pati A."/>
            <person name="Goodwin L."/>
            <person name="Nordberg H.P."/>
            <person name="Cantor M.N."/>
            <person name="Hua S.X."/>
            <person name="Woyke T."/>
            <person name="Kerfeld C.A."/>
        </authorList>
    </citation>
    <scope>NUCLEOTIDE SEQUENCE [LARGE SCALE GENOMIC DNA]</scope>
    <source>
        <strain evidence="1 2">PCC 7113</strain>
    </source>
</reference>
<dbReference type="EMBL" id="CP003630">
    <property type="protein sequence ID" value="AFZ17349.1"/>
    <property type="molecule type" value="Genomic_DNA"/>
</dbReference>
<dbReference type="OrthoDB" id="527514at2"/>
<dbReference type="SUPFAM" id="SSF46458">
    <property type="entry name" value="Globin-like"/>
    <property type="match status" value="1"/>
</dbReference>
<accession>K9WC57</accession>
<gene>
    <name evidence="1" type="ORF">Mic7113_1473</name>
</gene>